<dbReference type="RefSeq" id="WP_069978219.1">
    <property type="nucleotide sequence ID" value="NZ_CP017269.1"/>
</dbReference>
<feature type="transmembrane region" description="Helical" evidence="1">
    <location>
        <begin position="6"/>
        <end position="29"/>
    </location>
</feature>
<dbReference type="EMBL" id="CP017269">
    <property type="protein sequence ID" value="AOT70925.1"/>
    <property type="molecule type" value="Genomic_DNA"/>
</dbReference>
<dbReference type="KEGG" id="gfe:Gferi_15965"/>
<keyword evidence="1" id="KW-1133">Transmembrane helix</keyword>
<keyword evidence="1" id="KW-0472">Membrane</keyword>
<evidence type="ECO:0000313" key="2">
    <source>
        <dbReference type="EMBL" id="AOT70925.1"/>
    </source>
</evidence>
<accession>A0A1D8GJ28</accession>
<gene>
    <name evidence="2" type="ORF">Gferi_15965</name>
</gene>
<keyword evidence="3" id="KW-1185">Reference proteome</keyword>
<dbReference type="Proteomes" id="UP000095743">
    <property type="component" value="Chromosome"/>
</dbReference>
<proteinExistence type="predicted"/>
<evidence type="ECO:0000256" key="1">
    <source>
        <dbReference type="SAM" id="Phobius"/>
    </source>
</evidence>
<keyword evidence="1" id="KW-0812">Transmembrane</keyword>
<organism evidence="2 3">
    <name type="scientific">Geosporobacter ferrireducens</name>
    <dbReference type="NCBI Taxonomy" id="1424294"/>
    <lineage>
        <taxon>Bacteria</taxon>
        <taxon>Bacillati</taxon>
        <taxon>Bacillota</taxon>
        <taxon>Clostridia</taxon>
        <taxon>Peptostreptococcales</taxon>
        <taxon>Thermotaleaceae</taxon>
        <taxon>Geosporobacter</taxon>
    </lineage>
</organism>
<dbReference type="AlphaFoldDB" id="A0A1D8GJ28"/>
<sequence length="85" mass="9903">MFYLLKAIFFLGAMISPILLLYSAITLFIKRDKHVSFKYTFLNTIFFFLGYGFSTKPKGSLIYLIFILIAIGLNSFVIVKEFKRE</sequence>
<evidence type="ECO:0000313" key="3">
    <source>
        <dbReference type="Proteomes" id="UP000095743"/>
    </source>
</evidence>
<name>A0A1D8GJ28_9FIRM</name>
<reference evidence="2 3" key="1">
    <citation type="submission" date="2016-09" db="EMBL/GenBank/DDBJ databases">
        <title>Genomic analysis reveals versatility of anaerobic energy metabolism of Geosporobacter ferrireducens IRF9 of phylum Firmicutes.</title>
        <authorList>
            <person name="Kim S.-J."/>
        </authorList>
    </citation>
    <scope>NUCLEOTIDE SEQUENCE [LARGE SCALE GENOMIC DNA]</scope>
    <source>
        <strain evidence="2 3">IRF9</strain>
    </source>
</reference>
<feature type="transmembrane region" description="Helical" evidence="1">
    <location>
        <begin position="60"/>
        <end position="79"/>
    </location>
</feature>
<protein>
    <submittedName>
        <fullName evidence="2">Uncharacterized protein</fullName>
    </submittedName>
</protein>